<keyword evidence="2" id="KW-1185">Reference proteome</keyword>
<evidence type="ECO:0000313" key="1">
    <source>
        <dbReference type="EMBL" id="AGR48635.1"/>
    </source>
</evidence>
<protein>
    <submittedName>
        <fullName evidence="1">Uncharacterized protein</fullName>
    </submittedName>
</protein>
<organism evidence="1 2">
    <name type="scientific">Microcystis phage MaMV-DC</name>
    <dbReference type="NCBI Taxonomy" id="1357715"/>
    <lineage>
        <taxon>Viruses</taxon>
        <taxon>Duplodnaviria</taxon>
        <taxon>Heunggongvirae</taxon>
        <taxon>Uroviricota</taxon>
        <taxon>Caudoviricetes</taxon>
        <taxon>Fukuivirus</taxon>
        <taxon>Fukuivirus MVDC</taxon>
    </lineage>
</organism>
<dbReference type="KEGG" id="vg:26643248"/>
<sequence>MALIVGPAGPFFLLVYLIPRGYMIYKHLPREYDYAYRGHQNNDLDWGRCDKILYASRSLAVAKDFARGGQGAVIILAFDGNVEAHRPWWYVEDDPAYYDEVSLPTRWIVWSKMVIFGGEFIAEPVINWNPGYTK</sequence>
<reference evidence="1 2" key="1">
    <citation type="submission" date="2013-07" db="EMBL/GenBank/DDBJ databases">
        <title>Sequencing and analysis of the complete genome of Microcystis aeruginosa phage MaMV-DC.</title>
        <authorList>
            <person name="Ou T."/>
            <person name="Li S.H."/>
            <person name="Zhang Q.Y."/>
        </authorList>
    </citation>
    <scope>NUCLEOTIDE SEQUENCE [LARGE SCALE GENOMIC DNA]</scope>
</reference>
<dbReference type="Proteomes" id="UP000028567">
    <property type="component" value="Segment"/>
</dbReference>
<dbReference type="RefSeq" id="YP_009217754.1">
    <property type="nucleotide sequence ID" value="NC_029002.1"/>
</dbReference>
<gene>
    <name evidence="1" type="ORF">MaMVDC_70</name>
</gene>
<accession>A0A075BUU2</accession>
<name>A0A075BUU2_9CAUD</name>
<dbReference type="EMBL" id="KF356199">
    <property type="protein sequence ID" value="AGR48635.1"/>
    <property type="molecule type" value="Genomic_DNA"/>
</dbReference>
<dbReference type="GeneID" id="26643248"/>
<proteinExistence type="predicted"/>
<evidence type="ECO:0000313" key="2">
    <source>
        <dbReference type="Proteomes" id="UP000028567"/>
    </source>
</evidence>